<dbReference type="Gene3D" id="1.10.760.10">
    <property type="entry name" value="Cytochrome c-like domain"/>
    <property type="match status" value="1"/>
</dbReference>
<dbReference type="Pfam" id="PF00034">
    <property type="entry name" value="Cytochrom_C"/>
    <property type="match status" value="1"/>
</dbReference>
<gene>
    <name evidence="7" type="ORF">H3Z82_07915</name>
</gene>
<dbReference type="InterPro" id="IPR051459">
    <property type="entry name" value="Cytochrome_c-type_DH"/>
</dbReference>
<organism evidence="7 8">
    <name type="scientific">Gelidibacter maritimus</name>
    <dbReference type="NCBI Taxonomy" id="2761487"/>
    <lineage>
        <taxon>Bacteria</taxon>
        <taxon>Pseudomonadati</taxon>
        <taxon>Bacteroidota</taxon>
        <taxon>Flavobacteriia</taxon>
        <taxon>Flavobacteriales</taxon>
        <taxon>Flavobacteriaceae</taxon>
        <taxon>Gelidibacter</taxon>
    </lineage>
</organism>
<dbReference type="PROSITE" id="PS51007">
    <property type="entry name" value="CYTC"/>
    <property type="match status" value="1"/>
</dbReference>
<dbReference type="Proteomes" id="UP000541857">
    <property type="component" value="Unassembled WGS sequence"/>
</dbReference>
<dbReference type="AlphaFoldDB" id="A0A7W2M553"/>
<keyword evidence="2 4" id="KW-0479">Metal-binding</keyword>
<dbReference type="GO" id="GO:0046872">
    <property type="term" value="F:metal ion binding"/>
    <property type="evidence" value="ECO:0007669"/>
    <property type="project" value="UniProtKB-KW"/>
</dbReference>
<name>A0A7W2M553_9FLAO</name>
<evidence type="ECO:0000313" key="8">
    <source>
        <dbReference type="Proteomes" id="UP000541857"/>
    </source>
</evidence>
<evidence type="ECO:0000259" key="6">
    <source>
        <dbReference type="PROSITE" id="PS51007"/>
    </source>
</evidence>
<keyword evidence="3 4" id="KW-0408">Iron</keyword>
<comment type="caution">
    <text evidence="7">The sequence shown here is derived from an EMBL/GenBank/DDBJ whole genome shotgun (WGS) entry which is preliminary data.</text>
</comment>
<dbReference type="PANTHER" id="PTHR35008">
    <property type="entry name" value="BLL4482 PROTEIN-RELATED"/>
    <property type="match status" value="1"/>
</dbReference>
<dbReference type="EMBL" id="JACGLT010000005">
    <property type="protein sequence ID" value="MBA6152646.1"/>
    <property type="molecule type" value="Genomic_DNA"/>
</dbReference>
<dbReference type="InterPro" id="IPR009056">
    <property type="entry name" value="Cyt_c-like_dom"/>
</dbReference>
<dbReference type="GO" id="GO:0009055">
    <property type="term" value="F:electron transfer activity"/>
    <property type="evidence" value="ECO:0007669"/>
    <property type="project" value="InterPro"/>
</dbReference>
<accession>A0A7W2M553</accession>
<keyword evidence="8" id="KW-1185">Reference proteome</keyword>
<proteinExistence type="predicted"/>
<feature type="signal peptide" evidence="5">
    <location>
        <begin position="1"/>
        <end position="22"/>
    </location>
</feature>
<feature type="chain" id="PRO_5031036749" evidence="5">
    <location>
        <begin position="23"/>
        <end position="135"/>
    </location>
</feature>
<evidence type="ECO:0000256" key="1">
    <source>
        <dbReference type="ARBA" id="ARBA00022617"/>
    </source>
</evidence>
<evidence type="ECO:0000256" key="4">
    <source>
        <dbReference type="PROSITE-ProRule" id="PRU00433"/>
    </source>
</evidence>
<reference evidence="7 8" key="1">
    <citation type="submission" date="2020-07" db="EMBL/GenBank/DDBJ databases">
        <title>Bacterium isolated from marine sediment.</title>
        <authorList>
            <person name="Shang D."/>
        </authorList>
    </citation>
    <scope>NUCLEOTIDE SEQUENCE [LARGE SCALE GENOMIC DNA]</scope>
    <source>
        <strain evidence="7 8">F6074</strain>
    </source>
</reference>
<dbReference type="PANTHER" id="PTHR35008:SF8">
    <property type="entry name" value="ALCOHOL DEHYDROGENASE CYTOCHROME C SUBUNIT"/>
    <property type="match status" value="1"/>
</dbReference>
<keyword evidence="1 4" id="KW-0349">Heme</keyword>
<feature type="domain" description="Cytochrome c" evidence="6">
    <location>
        <begin position="29"/>
        <end position="117"/>
    </location>
</feature>
<dbReference type="InterPro" id="IPR036909">
    <property type="entry name" value="Cyt_c-like_dom_sf"/>
</dbReference>
<dbReference type="SUPFAM" id="SSF46626">
    <property type="entry name" value="Cytochrome c"/>
    <property type="match status" value="1"/>
</dbReference>
<evidence type="ECO:0000313" key="7">
    <source>
        <dbReference type="EMBL" id="MBA6152646.1"/>
    </source>
</evidence>
<dbReference type="GO" id="GO:0020037">
    <property type="term" value="F:heme binding"/>
    <property type="evidence" value="ECO:0007669"/>
    <property type="project" value="InterPro"/>
</dbReference>
<dbReference type="RefSeq" id="WP_182204548.1">
    <property type="nucleotide sequence ID" value="NZ_JACGLT010000005.1"/>
</dbReference>
<evidence type="ECO:0000256" key="5">
    <source>
        <dbReference type="SAM" id="SignalP"/>
    </source>
</evidence>
<evidence type="ECO:0000256" key="3">
    <source>
        <dbReference type="ARBA" id="ARBA00023004"/>
    </source>
</evidence>
<sequence>MKVTNLLLLFLVVIFSCNNAPAQTPELKASMVRGAAVYEDFCMSCHLPDGKGVPEVYPPLADSDYLMKKRLESIKAVKYGLSGEITVNGVKYNSVMAALGLYDDEVADVMNYILNSWGNEDGKMVTVDEVSKIEP</sequence>
<keyword evidence="5" id="KW-0732">Signal</keyword>
<dbReference type="PROSITE" id="PS51257">
    <property type="entry name" value="PROKAR_LIPOPROTEIN"/>
    <property type="match status" value="1"/>
</dbReference>
<protein>
    <submittedName>
        <fullName evidence="7">Cytochrome c</fullName>
    </submittedName>
</protein>
<evidence type="ECO:0000256" key="2">
    <source>
        <dbReference type="ARBA" id="ARBA00022723"/>
    </source>
</evidence>